<sequence>MEVANSAPYTIIEALYNYFIDCPLMGNRKLNVDYLPEHGVEYSIDTTPATEVVKWYVGGGTIRQYLFVIRSVEDYAPDVLQNLANSGFYENLAAWMEQQTRAGNLPILPDGKEAQKIEAQSTGYLFTTGPDVGKYQIQCRLQYYQEA</sequence>
<keyword evidence="2" id="KW-1185">Reference proteome</keyword>
<gene>
    <name evidence="1" type="ORF">WMO26_12810</name>
</gene>
<protein>
    <recommendedName>
        <fullName evidence="3">Chloramphenicol resistance protein</fullName>
    </recommendedName>
</protein>
<name>A0ABV1E323_9FIRM</name>
<accession>A0ABV1E323</accession>
<dbReference type="EMBL" id="JBBMFD010000037">
    <property type="protein sequence ID" value="MEQ2441711.1"/>
    <property type="molecule type" value="Genomic_DNA"/>
</dbReference>
<evidence type="ECO:0000313" key="2">
    <source>
        <dbReference type="Proteomes" id="UP001489509"/>
    </source>
</evidence>
<dbReference type="RefSeq" id="WP_349220973.1">
    <property type="nucleotide sequence ID" value="NZ_JBBMFD010000037.1"/>
</dbReference>
<proteinExistence type="predicted"/>
<evidence type="ECO:0000313" key="1">
    <source>
        <dbReference type="EMBL" id="MEQ2441711.1"/>
    </source>
</evidence>
<organism evidence="1 2">
    <name type="scientific">Solibaculum intestinale</name>
    <dbReference type="NCBI Taxonomy" id="3133165"/>
    <lineage>
        <taxon>Bacteria</taxon>
        <taxon>Bacillati</taxon>
        <taxon>Bacillota</taxon>
        <taxon>Clostridia</taxon>
        <taxon>Eubacteriales</taxon>
        <taxon>Oscillospiraceae</taxon>
        <taxon>Solibaculum</taxon>
    </lineage>
</organism>
<comment type="caution">
    <text evidence="1">The sequence shown here is derived from an EMBL/GenBank/DDBJ whole genome shotgun (WGS) entry which is preliminary data.</text>
</comment>
<evidence type="ECO:0008006" key="3">
    <source>
        <dbReference type="Google" id="ProtNLM"/>
    </source>
</evidence>
<reference evidence="1 2" key="1">
    <citation type="submission" date="2024-03" db="EMBL/GenBank/DDBJ databases">
        <title>Human intestinal bacterial collection.</title>
        <authorList>
            <person name="Pauvert C."/>
            <person name="Hitch T.C.A."/>
            <person name="Clavel T."/>
        </authorList>
    </citation>
    <scope>NUCLEOTIDE SEQUENCE [LARGE SCALE GENOMIC DNA]</scope>
    <source>
        <strain evidence="1 2">CLA-JM-H44</strain>
    </source>
</reference>
<dbReference type="Proteomes" id="UP001489509">
    <property type="component" value="Unassembled WGS sequence"/>
</dbReference>